<keyword evidence="9 16" id="KW-1133">Transmembrane helix</keyword>
<dbReference type="SUPFAM" id="SSF52540">
    <property type="entry name" value="P-loop containing nucleoside triphosphate hydrolases"/>
    <property type="match status" value="2"/>
</dbReference>
<name>A0A9R0SWN6_TRITD</name>
<evidence type="ECO:0000256" key="11">
    <source>
        <dbReference type="ARBA" id="ARBA00057614"/>
    </source>
</evidence>
<evidence type="ECO:0000259" key="18">
    <source>
        <dbReference type="PROSITE" id="PS50929"/>
    </source>
</evidence>
<evidence type="ECO:0000256" key="12">
    <source>
        <dbReference type="ARBA" id="ARBA00068520"/>
    </source>
</evidence>
<evidence type="ECO:0000256" key="4">
    <source>
        <dbReference type="ARBA" id="ARBA00022692"/>
    </source>
</evidence>
<dbReference type="EMBL" id="LT934118">
    <property type="protein sequence ID" value="VAI02841.1"/>
    <property type="molecule type" value="Genomic_DNA"/>
</dbReference>
<dbReference type="PROSITE" id="PS50929">
    <property type="entry name" value="ABC_TM1F"/>
    <property type="match status" value="2"/>
</dbReference>
<dbReference type="FunFam" id="1.20.1560.10:FF:000003">
    <property type="entry name" value="ABC transporter C family member 10"/>
    <property type="match status" value="1"/>
</dbReference>
<evidence type="ECO:0000256" key="2">
    <source>
        <dbReference type="ARBA" id="ARBA00009726"/>
    </source>
</evidence>
<dbReference type="OMA" id="MEYSAHS"/>
<dbReference type="CDD" id="cd18580">
    <property type="entry name" value="ABC_6TM_ABCC_D2"/>
    <property type="match status" value="1"/>
</dbReference>
<organism evidence="19 20">
    <name type="scientific">Triticum turgidum subsp. durum</name>
    <name type="common">Durum wheat</name>
    <name type="synonym">Triticum durum</name>
    <dbReference type="NCBI Taxonomy" id="4567"/>
    <lineage>
        <taxon>Eukaryota</taxon>
        <taxon>Viridiplantae</taxon>
        <taxon>Streptophyta</taxon>
        <taxon>Embryophyta</taxon>
        <taxon>Tracheophyta</taxon>
        <taxon>Spermatophyta</taxon>
        <taxon>Magnoliopsida</taxon>
        <taxon>Liliopsida</taxon>
        <taxon>Poales</taxon>
        <taxon>Poaceae</taxon>
        <taxon>BOP clade</taxon>
        <taxon>Pooideae</taxon>
        <taxon>Triticodae</taxon>
        <taxon>Triticeae</taxon>
        <taxon>Triticinae</taxon>
        <taxon>Triticum</taxon>
    </lineage>
</organism>
<dbReference type="InterPro" id="IPR044746">
    <property type="entry name" value="ABCC_6TM_D1"/>
</dbReference>
<comment type="similarity">
    <text evidence="2">Belongs to the ABC transporter superfamily. ABCC family. Conjugate transporter (TC 3.A.1.208) subfamily.</text>
</comment>
<dbReference type="InterPro" id="IPR003439">
    <property type="entry name" value="ABC_transporter-like_ATP-bd"/>
</dbReference>
<evidence type="ECO:0000256" key="10">
    <source>
        <dbReference type="ARBA" id="ARBA00023136"/>
    </source>
</evidence>
<dbReference type="CDD" id="cd03250">
    <property type="entry name" value="ABCC_MRP_domain1"/>
    <property type="match status" value="1"/>
</dbReference>
<dbReference type="GO" id="GO:0005524">
    <property type="term" value="F:ATP binding"/>
    <property type="evidence" value="ECO:0007669"/>
    <property type="project" value="UniProtKB-KW"/>
</dbReference>
<evidence type="ECO:0000256" key="1">
    <source>
        <dbReference type="ARBA" id="ARBA00004141"/>
    </source>
</evidence>
<dbReference type="Proteomes" id="UP000324705">
    <property type="component" value="Chromosome 4B"/>
</dbReference>
<keyword evidence="20" id="KW-1185">Reference proteome</keyword>
<dbReference type="PROSITE" id="PS50893">
    <property type="entry name" value="ABC_TRANSPORTER_2"/>
    <property type="match status" value="2"/>
</dbReference>
<dbReference type="GO" id="GO:0016887">
    <property type="term" value="F:ATP hydrolysis activity"/>
    <property type="evidence" value="ECO:0007669"/>
    <property type="project" value="InterPro"/>
</dbReference>
<dbReference type="CDD" id="cd03244">
    <property type="entry name" value="ABCC_MRP_domain2"/>
    <property type="match status" value="1"/>
</dbReference>
<feature type="transmembrane region" description="Helical" evidence="16">
    <location>
        <begin position="708"/>
        <end position="728"/>
    </location>
</feature>
<evidence type="ECO:0000256" key="8">
    <source>
        <dbReference type="ARBA" id="ARBA00022967"/>
    </source>
</evidence>
<feature type="domain" description="ABC transporter" evidence="17">
    <location>
        <begin position="373"/>
        <end position="599"/>
    </location>
</feature>
<dbReference type="Pfam" id="PF00005">
    <property type="entry name" value="ABC_tran"/>
    <property type="match status" value="2"/>
</dbReference>
<keyword evidence="6" id="KW-0547">Nucleotide-binding</keyword>
<dbReference type="SUPFAM" id="SSF90123">
    <property type="entry name" value="ABC transporter transmembrane region"/>
    <property type="match status" value="2"/>
</dbReference>
<accession>A0A9R0SWN6</accession>
<dbReference type="Gramene" id="TRITD4Bv1G030820.3">
    <property type="protein sequence ID" value="TRITD4Bv1G030820.3"/>
    <property type="gene ID" value="TRITD4Bv1G030820"/>
</dbReference>
<comment type="subcellular location">
    <subcellularLocation>
        <location evidence="1">Membrane</location>
        <topology evidence="1">Multi-pass membrane protein</topology>
    </subcellularLocation>
</comment>
<feature type="transmembrane region" description="Helical" evidence="16">
    <location>
        <begin position="202"/>
        <end position="221"/>
    </location>
</feature>
<dbReference type="AlphaFoldDB" id="A0A9R0SWN6"/>
<feature type="domain" description="ABC transporter" evidence="17">
    <location>
        <begin position="986"/>
        <end position="1219"/>
    </location>
</feature>
<evidence type="ECO:0000256" key="16">
    <source>
        <dbReference type="SAM" id="Phobius"/>
    </source>
</evidence>
<keyword evidence="8" id="KW-1278">Translocase</keyword>
<reference evidence="19 20" key="1">
    <citation type="submission" date="2017-09" db="EMBL/GenBank/DDBJ databases">
        <authorList>
            <consortium name="International Durum Wheat Genome Sequencing Consortium (IDWGSC)"/>
            <person name="Milanesi L."/>
        </authorList>
    </citation>
    <scope>NUCLEOTIDE SEQUENCE [LARGE SCALE GENOMIC DNA]</scope>
    <source>
        <strain evidence="20">cv. Svevo</strain>
    </source>
</reference>
<feature type="domain" description="ABC transmembrane type-1" evidence="18">
    <location>
        <begin position="677"/>
        <end position="949"/>
    </location>
</feature>
<dbReference type="FunFam" id="3.40.50.300:FF:000508">
    <property type="entry name" value="ABC transporter C family member 5"/>
    <property type="match status" value="1"/>
</dbReference>
<dbReference type="Pfam" id="PF00664">
    <property type="entry name" value="ABC_membrane"/>
    <property type="match status" value="2"/>
</dbReference>
<feature type="transmembrane region" description="Helical" evidence="16">
    <location>
        <begin position="668"/>
        <end position="688"/>
    </location>
</feature>
<dbReference type="SMART" id="SM00382">
    <property type="entry name" value="AAA"/>
    <property type="match status" value="2"/>
</dbReference>
<evidence type="ECO:0000256" key="13">
    <source>
        <dbReference type="ARBA" id="ARBA00075361"/>
    </source>
</evidence>
<dbReference type="Gene3D" id="1.20.1560.10">
    <property type="entry name" value="ABC transporter type 1, transmembrane domain"/>
    <property type="match status" value="2"/>
</dbReference>
<dbReference type="InterPro" id="IPR027417">
    <property type="entry name" value="P-loop_NTPase"/>
</dbReference>
<dbReference type="GO" id="GO:0140359">
    <property type="term" value="F:ABC-type transporter activity"/>
    <property type="evidence" value="ECO:0007669"/>
    <property type="project" value="InterPro"/>
</dbReference>
<protein>
    <recommendedName>
        <fullName evidence="12">ABC transporter C family member 13</fullName>
    </recommendedName>
    <alternativeName>
        <fullName evidence="14">Multidrug resistance-associated protein 13</fullName>
    </alternativeName>
    <alternativeName>
        <fullName evidence="15">OsMRP5</fullName>
    </alternativeName>
    <alternativeName>
        <fullName evidence="13">Protein LOW PHYTIC ACID 2</fullName>
    </alternativeName>
</protein>
<evidence type="ECO:0000256" key="14">
    <source>
        <dbReference type="ARBA" id="ARBA00079144"/>
    </source>
</evidence>
<keyword evidence="3" id="KW-0813">Transport</keyword>
<evidence type="ECO:0000313" key="20">
    <source>
        <dbReference type="Proteomes" id="UP000324705"/>
    </source>
</evidence>
<dbReference type="FunFam" id="3.40.50.300:FF:000163">
    <property type="entry name" value="Multidrug resistance-associated protein member 4"/>
    <property type="match status" value="1"/>
</dbReference>
<dbReference type="GO" id="GO:0016020">
    <property type="term" value="C:membrane"/>
    <property type="evidence" value="ECO:0007669"/>
    <property type="project" value="UniProtKB-SubCell"/>
</dbReference>
<dbReference type="Gene3D" id="3.40.50.300">
    <property type="entry name" value="P-loop containing nucleotide triphosphate hydrolases"/>
    <property type="match status" value="2"/>
</dbReference>
<evidence type="ECO:0000256" key="15">
    <source>
        <dbReference type="ARBA" id="ARBA00082971"/>
    </source>
</evidence>
<dbReference type="FunFam" id="1.20.1560.10:FF:000002">
    <property type="entry name" value="ABC transporter C family member 5"/>
    <property type="match status" value="1"/>
</dbReference>
<dbReference type="InterPro" id="IPR011527">
    <property type="entry name" value="ABC1_TM_dom"/>
</dbReference>
<gene>
    <name evidence="19" type="ORF">TRITD_4Bv1G030820</name>
</gene>
<evidence type="ECO:0000256" key="3">
    <source>
        <dbReference type="ARBA" id="ARBA00022448"/>
    </source>
</evidence>
<dbReference type="InterPro" id="IPR017871">
    <property type="entry name" value="ABC_transporter-like_CS"/>
</dbReference>
<dbReference type="InterPro" id="IPR036640">
    <property type="entry name" value="ABC1_TM_sf"/>
</dbReference>
<feature type="domain" description="ABC transmembrane type-1" evidence="18">
    <location>
        <begin position="63"/>
        <end position="343"/>
    </location>
</feature>
<dbReference type="PROSITE" id="PS00211">
    <property type="entry name" value="ABC_TRANSPORTER_1"/>
    <property type="match status" value="1"/>
</dbReference>
<keyword evidence="10 16" id="KW-0472">Membrane</keyword>
<feature type="transmembrane region" description="Helical" evidence="16">
    <location>
        <begin position="803"/>
        <end position="821"/>
    </location>
</feature>
<keyword evidence="5" id="KW-0677">Repeat</keyword>
<dbReference type="PANTHER" id="PTHR24223">
    <property type="entry name" value="ATP-BINDING CASSETTE SUB-FAMILY C"/>
    <property type="match status" value="1"/>
</dbReference>
<comment type="function">
    <text evidence="11">ABC transporter that may affect phytic acid transport and compartmentalization. May function directly or indirectly in removing phytic acid from the cytosol or in vesicle trafficking. Required for phytic acid accumulation in developing seeds. Phytic acid is the primary storage form of phosphorus in cereal grains and other plant seeds.</text>
</comment>
<feature type="transmembrane region" description="Helical" evidence="16">
    <location>
        <begin position="740"/>
        <end position="756"/>
    </location>
</feature>
<feature type="transmembrane region" description="Helical" evidence="16">
    <location>
        <begin position="288"/>
        <end position="309"/>
    </location>
</feature>
<evidence type="ECO:0000256" key="9">
    <source>
        <dbReference type="ARBA" id="ARBA00022989"/>
    </source>
</evidence>
<sequence>MSFWWINPLMKKGYRKPLEEKDIPALDVADQADTQYSMFVDKINAKQSSLFWVIVSCYKRDILFSGFFALLKVLTLSSGPLLVKEFINVSSGKEAFKNEGVVIALGLLLSKCLESLAQRQWYFQTRRVGIQVRSLLSAAIYRKQQKLSCFASIKHSSGEIMNYLIVDAYRVGEFPFWFHRTWTTGLQLGIALAVLYDAVGPATIASVLVIMLSVLLNAPLARQQQDFQKKLMEAQDMRLKSMSESLVNMKVLKLYAWEAHFKSVIEHLRELELKWLSAFQLGKAYTSVVFWASPALVSAATFIACYFLGVPLNPSNVFTFVAALRLVQDPINHIPNVIGSVIQARVAFSRISSFLGESELPKDQISMEHCVCSQYPIVIKSGCFSWDSSGNSNLRNISLEVKAGTKVAICGEVGSGKSTLLAAILGEVPRTEGMSHVCGKIAYVSQDAWIQTGTLQENILFGSNMDKRRYENTLRRCSLVYDLESLPFGDRTQIGERGVNLSGGQKQRVQLARALYHDADIYLLDDPFSCVDAHTAASLLNEYVMGALSEKTVLLVTHQVEFLHAFDSVVLMSHGQIMHASSYQELLVSSKQFQDLVKAHEVSTDFPNVKKRAYNVGKQFERDAGVIHGMAKESIKSSASDQLIKTEEREIGDTGLKPYLMYLGQNKGYIYASLVAVTNIIFASGQIFQNSWLAANVQNPCVSTLNLVLVYTAIGFGSIIFLLSRALLVVDLGLRTSRPLFAQLLSALFCAPMSFYHSTPLGRILSRVSSDLSIIDLDLPFTVSFSICATLNAYINLSVLCFYTWQILLVAAPVIIMAVKLQRYYLASSKELMRINGTTKSLVANHLGESIAGAVTIRAFKQEDRFFAKSLELIDNNASPSFHCFAATEWLTQRLEIMAAAILSSSTLVITLLPAGTYSPGALGMLLSYGLSLNMLFLFSIQNQCSLANQIISVERLSQYMGIVSEAPYIMKQNQPPDAWPSVGKIELEGLEIKYNQDASPVLHGITCTFQGGDKIGIVGRTGSGKTSLINAIFRLVEPSGGKIIIDDYDITEMGLHDLRSRIGVIPQDPILFYGSIRYNLDPQGRFSDEQIWEVLGKCQLIEAVKDKQGLDSHIVEGGSNWSMGQRQLLCLARALLRRNCILILDEATASIDTATDAIIQKIIRTEFKDSTVITVAHRIPTVVDCTWVLVINNGMHCASMVPSVFMSWTQLLKQPAGLIYICKLHI</sequence>
<dbReference type="CDD" id="cd18579">
    <property type="entry name" value="ABC_6TM_ABCC_D1"/>
    <property type="match status" value="1"/>
</dbReference>
<dbReference type="PANTHER" id="PTHR24223:SF422">
    <property type="entry name" value="OS12G0562700 PROTEIN"/>
    <property type="match status" value="1"/>
</dbReference>
<evidence type="ECO:0000256" key="7">
    <source>
        <dbReference type="ARBA" id="ARBA00022840"/>
    </source>
</evidence>
<evidence type="ECO:0000256" key="6">
    <source>
        <dbReference type="ARBA" id="ARBA00022741"/>
    </source>
</evidence>
<keyword evidence="4 16" id="KW-0812">Transmembrane</keyword>
<evidence type="ECO:0000259" key="17">
    <source>
        <dbReference type="PROSITE" id="PS50893"/>
    </source>
</evidence>
<evidence type="ECO:0000313" key="19">
    <source>
        <dbReference type="EMBL" id="VAI02841.1"/>
    </source>
</evidence>
<dbReference type="InterPro" id="IPR003593">
    <property type="entry name" value="AAA+_ATPase"/>
</dbReference>
<dbReference type="InterPro" id="IPR050173">
    <property type="entry name" value="ABC_transporter_C-like"/>
</dbReference>
<proteinExistence type="inferred from homology"/>
<dbReference type="InterPro" id="IPR044726">
    <property type="entry name" value="ABCC_6TM_D2"/>
</dbReference>
<evidence type="ECO:0000256" key="5">
    <source>
        <dbReference type="ARBA" id="ARBA00022737"/>
    </source>
</evidence>
<keyword evidence="7" id="KW-0067">ATP-binding</keyword>